<evidence type="ECO:0000256" key="2">
    <source>
        <dbReference type="SAM" id="Phobius"/>
    </source>
</evidence>
<name>A0A3S3LSM9_9MICO</name>
<keyword evidence="2" id="KW-0472">Membrane</keyword>
<protein>
    <recommendedName>
        <fullName evidence="3">Right handed beta helix domain-containing protein</fullName>
    </recommendedName>
</protein>
<gene>
    <name evidence="4" type="ORF">D8Y23_14460</name>
</gene>
<accession>A0A3S3LSM9</accession>
<evidence type="ECO:0000313" key="5">
    <source>
        <dbReference type="Proteomes" id="UP000285970"/>
    </source>
</evidence>
<evidence type="ECO:0000313" key="4">
    <source>
        <dbReference type="EMBL" id="RWR16036.1"/>
    </source>
</evidence>
<dbReference type="EMBL" id="RBZY01000068">
    <property type="protein sequence ID" value="RWR16036.1"/>
    <property type="molecule type" value="Genomic_DNA"/>
</dbReference>
<sequence length="645" mass="67749">AGAPTADATDASALPKTPAELVAAEDARLTAVAALAPDDPALIDQWNTVVLAPRNGQQWGYTVADLEALGAIRVDDDRAVTLVRNVVVRPGAELDFLGGGTLRLASSAAGMTSIVAWGGLVAISGADDDPLTVTSWDDSAAGPDLDESDGRAYIRARDGGLVVQNADVRDLGFWSGRTGGLAVTGTDDDRAWAHIASIRISDSHYGLFLSDTTKAGIYDSSITGSTLTGVEVTNGASDTTIQGTTISGSGGDGVSVSRQSTGTTITDTTVDGSAGWGIRIDGSALADGPTSGGYGLTPAKGFTLTGSHVRNSREGGVRVISTDATEIRATDVDETRSAVLIEGPSTGLIVADADLTSSELRGLDITGRITDATVSDSRIAGRRIALELAGAAVVVRDNDMRVASGFAVELAEEARADITGNTFHGVGQDAVASWSGSRTMQADNDQTDWTFQWAWVGWMNEHPMMWLWALVLLIPAIGAPVLWRRRREHQKLRQLLHEALLRHGEEQVAAYGSADPAPRWAPPDLADRERAAPPSPTTSRHATGWRGTPSAPALAHALSAAPAPVTTPAPGIRPAPHRPRSFADLRTGPLEGRTFASLQQFAVAAVREGGYSVPTIARLFRIPQWRLQQWVEEAARNPTVGGGRR</sequence>
<dbReference type="InterPro" id="IPR039448">
    <property type="entry name" value="Beta_helix"/>
</dbReference>
<dbReference type="InterPro" id="IPR006626">
    <property type="entry name" value="PbH1"/>
</dbReference>
<feature type="region of interest" description="Disordered" evidence="1">
    <location>
        <begin position="511"/>
        <end position="550"/>
    </location>
</feature>
<dbReference type="AlphaFoldDB" id="A0A3S3LSM9"/>
<comment type="caution">
    <text evidence="4">The sequence shown here is derived from an EMBL/GenBank/DDBJ whole genome shotgun (WGS) entry which is preliminary data.</text>
</comment>
<dbReference type="RefSeq" id="WP_128218795.1">
    <property type="nucleotide sequence ID" value="NZ_RBZY01000068.1"/>
</dbReference>
<dbReference type="Proteomes" id="UP000285970">
    <property type="component" value="Unassembled WGS sequence"/>
</dbReference>
<proteinExistence type="predicted"/>
<keyword evidence="2" id="KW-1133">Transmembrane helix</keyword>
<dbReference type="Pfam" id="PF13229">
    <property type="entry name" value="Beta_helix"/>
    <property type="match status" value="1"/>
</dbReference>
<organism evidence="4 5">
    <name type="scientific">Microbacterium enclense</name>
    <dbReference type="NCBI Taxonomy" id="993073"/>
    <lineage>
        <taxon>Bacteria</taxon>
        <taxon>Bacillati</taxon>
        <taxon>Actinomycetota</taxon>
        <taxon>Actinomycetes</taxon>
        <taxon>Micrococcales</taxon>
        <taxon>Microbacteriaceae</taxon>
        <taxon>Microbacterium</taxon>
    </lineage>
</organism>
<feature type="domain" description="Right handed beta helix" evidence="3">
    <location>
        <begin position="188"/>
        <end position="282"/>
    </location>
</feature>
<dbReference type="Gene3D" id="2.160.20.10">
    <property type="entry name" value="Single-stranded right-handed beta-helix, Pectin lyase-like"/>
    <property type="match status" value="2"/>
</dbReference>
<dbReference type="SUPFAM" id="SSF51126">
    <property type="entry name" value="Pectin lyase-like"/>
    <property type="match status" value="1"/>
</dbReference>
<evidence type="ECO:0000256" key="1">
    <source>
        <dbReference type="SAM" id="MobiDB-lite"/>
    </source>
</evidence>
<evidence type="ECO:0000259" key="3">
    <source>
        <dbReference type="Pfam" id="PF13229"/>
    </source>
</evidence>
<dbReference type="OrthoDB" id="3799348at2"/>
<feature type="non-terminal residue" evidence="4">
    <location>
        <position position="1"/>
    </location>
</feature>
<dbReference type="SMART" id="SM00710">
    <property type="entry name" value="PbH1"/>
    <property type="match status" value="8"/>
</dbReference>
<feature type="transmembrane region" description="Helical" evidence="2">
    <location>
        <begin position="465"/>
        <end position="483"/>
    </location>
</feature>
<reference evidence="4 5" key="1">
    <citation type="journal article" date="2018" name="Front. Microbiol.">
        <title>Novel Insights Into Bacterial Dimethylsulfoniopropionate Catabolism in the East China Sea.</title>
        <authorList>
            <person name="Liu J."/>
            <person name="Liu J."/>
            <person name="Zhang S.H."/>
            <person name="Liang J."/>
            <person name="Lin H."/>
            <person name="Song D."/>
            <person name="Yang G.P."/>
            <person name="Todd J.D."/>
            <person name="Zhang X.H."/>
        </authorList>
    </citation>
    <scope>NUCLEOTIDE SEQUENCE [LARGE SCALE GENOMIC DNA]</scope>
    <source>
        <strain evidence="4 5">ZYFD042</strain>
    </source>
</reference>
<keyword evidence="2" id="KW-0812">Transmembrane</keyword>
<dbReference type="InterPro" id="IPR012334">
    <property type="entry name" value="Pectin_lyas_fold"/>
</dbReference>
<dbReference type="InterPro" id="IPR011050">
    <property type="entry name" value="Pectin_lyase_fold/virulence"/>
</dbReference>
<feature type="region of interest" description="Disordered" evidence="1">
    <location>
        <begin position="562"/>
        <end position="587"/>
    </location>
</feature>